<dbReference type="PANTHER" id="PTHR30055">
    <property type="entry name" value="HTH-TYPE TRANSCRIPTIONAL REGULATOR RUTR"/>
    <property type="match status" value="1"/>
</dbReference>
<dbReference type="Gene3D" id="1.10.357.10">
    <property type="entry name" value="Tetracycline Repressor, domain 2"/>
    <property type="match status" value="1"/>
</dbReference>
<dbReference type="InterPro" id="IPR036271">
    <property type="entry name" value="Tet_transcr_reg_TetR-rel_C_sf"/>
</dbReference>
<dbReference type="PANTHER" id="PTHR30055:SF220">
    <property type="entry name" value="TETR-FAMILY REGULATORY PROTEIN"/>
    <property type="match status" value="1"/>
</dbReference>
<proteinExistence type="predicted"/>
<keyword evidence="3" id="KW-0804">Transcription</keyword>
<organism evidence="6 7">
    <name type="scientific">Streptomyces sirii</name>
    <dbReference type="NCBI Taxonomy" id="3127701"/>
    <lineage>
        <taxon>Bacteria</taxon>
        <taxon>Bacillati</taxon>
        <taxon>Actinomycetota</taxon>
        <taxon>Actinomycetes</taxon>
        <taxon>Kitasatosporales</taxon>
        <taxon>Streptomycetaceae</taxon>
        <taxon>Streptomyces</taxon>
    </lineage>
</organism>
<protein>
    <submittedName>
        <fullName evidence="6">TetR/AcrR family transcriptional regulator</fullName>
    </submittedName>
</protein>
<feature type="DNA-binding region" description="H-T-H motif" evidence="4">
    <location>
        <begin position="32"/>
        <end position="51"/>
    </location>
</feature>
<evidence type="ECO:0000313" key="6">
    <source>
        <dbReference type="EMBL" id="WXK76089.1"/>
    </source>
</evidence>
<keyword evidence="1" id="KW-0805">Transcription regulation</keyword>
<dbReference type="Pfam" id="PF13305">
    <property type="entry name" value="TetR_C_33"/>
    <property type="match status" value="1"/>
</dbReference>
<reference evidence="6 7" key="1">
    <citation type="submission" date="2024-03" db="EMBL/GenBank/DDBJ databases">
        <title>The complete genome of Streptomyces sirii sp.nov.</title>
        <authorList>
            <person name="Zakalyukina Y.V."/>
            <person name="Belik A.R."/>
            <person name="Biryukov M.V."/>
            <person name="Baturina O.A."/>
            <person name="Kabilov M.R."/>
        </authorList>
    </citation>
    <scope>NUCLEOTIDE SEQUENCE [LARGE SCALE GENOMIC DNA]</scope>
    <source>
        <strain evidence="6 7">BP-8</strain>
    </source>
</reference>
<evidence type="ECO:0000259" key="5">
    <source>
        <dbReference type="PROSITE" id="PS50977"/>
    </source>
</evidence>
<name>A0ABZ2QM21_9ACTN</name>
<dbReference type="RefSeq" id="WP_407285895.1">
    <property type="nucleotide sequence ID" value="NZ_CP147982.1"/>
</dbReference>
<evidence type="ECO:0000256" key="1">
    <source>
        <dbReference type="ARBA" id="ARBA00023015"/>
    </source>
</evidence>
<feature type="domain" description="HTH tetR-type" evidence="5">
    <location>
        <begin position="9"/>
        <end position="69"/>
    </location>
</feature>
<accession>A0ABZ2QM21</accession>
<dbReference type="SUPFAM" id="SSF46689">
    <property type="entry name" value="Homeodomain-like"/>
    <property type="match status" value="1"/>
</dbReference>
<evidence type="ECO:0000256" key="3">
    <source>
        <dbReference type="ARBA" id="ARBA00023163"/>
    </source>
</evidence>
<dbReference type="InterPro" id="IPR025996">
    <property type="entry name" value="MT1864/Rv1816-like_C"/>
</dbReference>
<dbReference type="InterPro" id="IPR001647">
    <property type="entry name" value="HTH_TetR"/>
</dbReference>
<evidence type="ECO:0000256" key="4">
    <source>
        <dbReference type="PROSITE-ProRule" id="PRU00335"/>
    </source>
</evidence>
<evidence type="ECO:0000256" key="2">
    <source>
        <dbReference type="ARBA" id="ARBA00023125"/>
    </source>
</evidence>
<dbReference type="PROSITE" id="PS50977">
    <property type="entry name" value="HTH_TETR_2"/>
    <property type="match status" value="1"/>
</dbReference>
<keyword evidence="7" id="KW-1185">Reference proteome</keyword>
<dbReference type="InterPro" id="IPR050109">
    <property type="entry name" value="HTH-type_TetR-like_transc_reg"/>
</dbReference>
<evidence type="ECO:0000313" key="7">
    <source>
        <dbReference type="Proteomes" id="UP001626628"/>
    </source>
</evidence>
<sequence length="225" mass="23990">MQTRRYHHGDLRAALLDRAEQTLREKGPGALSLRELARDLGVSHAAPSRHFKDKQALLDALALTGFERMEAALTASQEAAGESFAERLGALVRAYVDFAVANAVLLDLMYTVKHEPEASEALIAAAHRLAAMAVELAADGQRSGDVREGPVERIAMPLFTTLHGFAGFATSGVLSADEVASGLDDVIAYMLRGCAADGREVTWSEGAPGLHCLVPRPPRGTSHPV</sequence>
<dbReference type="EMBL" id="CP147982">
    <property type="protein sequence ID" value="WXK76089.1"/>
    <property type="molecule type" value="Genomic_DNA"/>
</dbReference>
<dbReference type="InterPro" id="IPR009057">
    <property type="entry name" value="Homeodomain-like_sf"/>
</dbReference>
<dbReference type="Pfam" id="PF00440">
    <property type="entry name" value="TetR_N"/>
    <property type="match status" value="1"/>
</dbReference>
<gene>
    <name evidence="6" type="ORF">WAB15_08910</name>
</gene>
<dbReference type="Proteomes" id="UP001626628">
    <property type="component" value="Chromosome"/>
</dbReference>
<dbReference type="SUPFAM" id="SSF48498">
    <property type="entry name" value="Tetracyclin repressor-like, C-terminal domain"/>
    <property type="match status" value="1"/>
</dbReference>
<keyword evidence="2 4" id="KW-0238">DNA-binding</keyword>